<sequence length="766" mass="86988">MYISGGDDKLSCKLFPGTLRGVAMQWMTTLPARTIRTFNDLASAFASQFAANKAKQLEVADLFDIRQAKEESLKSDLARFNNATVRVNDPDQKFFIKTFQKGLRASPFSDSLALKRPNSMDEIRARAEKHIEVEEDQAERMAEERVQTKRNEGRIIAQNADVSKRSEAAHKDKHFTPLNEKRAQILREICHTRLLRFPPASDGKILGNNQTECQYSTRKEERQDRRRSRSRQNSPIPHKGVISTIAGGAHKHPLKIDQPRKEVQEQTLSHSENEHRDRPLLSRTKTVGEKRRGCDEPMVISIVAKQYKIERVLIDQESSANILYWTTAQKLGVRNLTRCEGVLYGFAGERVPIRGTVEIETTFGDRNGTRTIPVVYTVVDIEASYNIIMGRPALNKLEAVVSTHHLCMKFPTGRAITTVWADITTARRCYEDSLRIELASKEAEVNVLDIDLDPRYFSEEKRPHPVGDLKEVQIGMSADQKTNIGTMLGEKEESQLISTLRRNADIFAWTARDMPRIDPGFMCHHLSVSPGSKPVAQRKRKQGEEKRAAIKDEVRKLLAAGFVKEVQYPTWLANVVMVKKANGRWRMCTDYTDLNKACPKDPYPLPSIDRLVDGVSGHALLSLMDAYSGYNQIRMNPANEEKNAFITEEGAFCYKVMPFGLKNAGATYQCLMDKVFQEIIGVDMEVYVDDMVVKSSKEEAHYHTLERVFTILRKNQLRLNPEKCSFGVRAGKFLGFMLTERGIEANPDKCQAIIDMRSPQNVKEVY</sequence>
<dbReference type="PANTHER" id="PTHR24559:SF430">
    <property type="entry name" value="RNA-DIRECTED DNA POLYMERASE"/>
    <property type="match status" value="1"/>
</dbReference>
<accession>A0A371GBN7</accession>
<evidence type="ECO:0000256" key="1">
    <source>
        <dbReference type="SAM" id="Coils"/>
    </source>
</evidence>
<feature type="compositionally biased region" description="Polar residues" evidence="2">
    <location>
        <begin position="207"/>
        <end position="216"/>
    </location>
</feature>
<keyword evidence="1" id="KW-0175">Coiled coil</keyword>
<name>A0A371GBN7_MUCPR</name>
<dbReference type="InterPro" id="IPR043128">
    <property type="entry name" value="Rev_trsase/Diguanyl_cyclase"/>
</dbReference>
<dbReference type="InterPro" id="IPR005162">
    <property type="entry name" value="Retrotrans_gag_dom"/>
</dbReference>
<dbReference type="Gene3D" id="2.40.70.10">
    <property type="entry name" value="Acid Proteases"/>
    <property type="match status" value="1"/>
</dbReference>
<dbReference type="InterPro" id="IPR043502">
    <property type="entry name" value="DNA/RNA_pol_sf"/>
</dbReference>
<dbReference type="Gene3D" id="3.30.70.270">
    <property type="match status" value="1"/>
</dbReference>
<dbReference type="PROSITE" id="PS50878">
    <property type="entry name" value="RT_POL"/>
    <property type="match status" value="1"/>
</dbReference>
<dbReference type="Pfam" id="PF00078">
    <property type="entry name" value="RVT_1"/>
    <property type="match status" value="1"/>
</dbReference>
<proteinExistence type="predicted"/>
<keyword evidence="5" id="KW-1185">Reference proteome</keyword>
<dbReference type="Pfam" id="PF03732">
    <property type="entry name" value="Retrotrans_gag"/>
    <property type="match status" value="1"/>
</dbReference>
<dbReference type="PANTHER" id="PTHR24559">
    <property type="entry name" value="TRANSPOSON TY3-I GAG-POL POLYPROTEIN"/>
    <property type="match status" value="1"/>
</dbReference>
<protein>
    <recommendedName>
        <fullName evidence="3">Reverse transcriptase domain-containing protein</fullName>
    </recommendedName>
</protein>
<dbReference type="Proteomes" id="UP000257109">
    <property type="component" value="Unassembled WGS sequence"/>
</dbReference>
<dbReference type="InterPro" id="IPR000477">
    <property type="entry name" value="RT_dom"/>
</dbReference>
<evidence type="ECO:0000313" key="4">
    <source>
        <dbReference type="EMBL" id="RDX87783.1"/>
    </source>
</evidence>
<comment type="caution">
    <text evidence="4">The sequence shown here is derived from an EMBL/GenBank/DDBJ whole genome shotgun (WGS) entry which is preliminary data.</text>
</comment>
<reference evidence="4" key="1">
    <citation type="submission" date="2018-05" db="EMBL/GenBank/DDBJ databases">
        <title>Draft genome of Mucuna pruriens seed.</title>
        <authorList>
            <person name="Nnadi N.E."/>
            <person name="Vos R."/>
            <person name="Hasami M.H."/>
            <person name="Devisetty U.K."/>
            <person name="Aguiy J.C."/>
        </authorList>
    </citation>
    <scope>NUCLEOTIDE SEQUENCE [LARGE SCALE GENOMIC DNA]</scope>
    <source>
        <strain evidence="4">JCA_2017</strain>
    </source>
</reference>
<evidence type="ECO:0000256" key="2">
    <source>
        <dbReference type="SAM" id="MobiDB-lite"/>
    </source>
</evidence>
<evidence type="ECO:0000259" key="3">
    <source>
        <dbReference type="PROSITE" id="PS50878"/>
    </source>
</evidence>
<dbReference type="CDD" id="cd00303">
    <property type="entry name" value="retropepsin_like"/>
    <property type="match status" value="1"/>
</dbReference>
<feature type="domain" description="Reverse transcriptase" evidence="3">
    <location>
        <begin position="559"/>
        <end position="738"/>
    </location>
</feature>
<dbReference type="AlphaFoldDB" id="A0A371GBN7"/>
<feature type="non-terminal residue" evidence="4">
    <location>
        <position position="1"/>
    </location>
</feature>
<dbReference type="OrthoDB" id="542221at2759"/>
<dbReference type="SUPFAM" id="SSF56672">
    <property type="entry name" value="DNA/RNA polymerases"/>
    <property type="match status" value="1"/>
</dbReference>
<gene>
    <name evidence="4" type="ORF">CR513_30703</name>
</gene>
<dbReference type="EMBL" id="QJKJ01006129">
    <property type="protein sequence ID" value="RDX87783.1"/>
    <property type="molecule type" value="Genomic_DNA"/>
</dbReference>
<feature type="region of interest" description="Disordered" evidence="2">
    <location>
        <begin position="198"/>
        <end position="280"/>
    </location>
</feature>
<dbReference type="CDD" id="cd01647">
    <property type="entry name" value="RT_LTR"/>
    <property type="match status" value="1"/>
</dbReference>
<dbReference type="InterPro" id="IPR053134">
    <property type="entry name" value="RNA-dir_DNA_polymerase"/>
</dbReference>
<feature type="compositionally biased region" description="Basic and acidic residues" evidence="2">
    <location>
        <begin position="254"/>
        <end position="264"/>
    </location>
</feature>
<feature type="compositionally biased region" description="Basic and acidic residues" evidence="2">
    <location>
        <begin position="271"/>
        <end position="280"/>
    </location>
</feature>
<dbReference type="InterPro" id="IPR021109">
    <property type="entry name" value="Peptidase_aspartic_dom_sf"/>
</dbReference>
<dbReference type="Gene3D" id="3.10.10.10">
    <property type="entry name" value="HIV Type 1 Reverse Transcriptase, subunit A, domain 1"/>
    <property type="match status" value="1"/>
</dbReference>
<evidence type="ECO:0000313" key="5">
    <source>
        <dbReference type="Proteomes" id="UP000257109"/>
    </source>
</evidence>
<feature type="coiled-coil region" evidence="1">
    <location>
        <begin position="124"/>
        <end position="151"/>
    </location>
</feature>
<organism evidence="4 5">
    <name type="scientific">Mucuna pruriens</name>
    <name type="common">Velvet bean</name>
    <name type="synonym">Dolichos pruriens</name>
    <dbReference type="NCBI Taxonomy" id="157652"/>
    <lineage>
        <taxon>Eukaryota</taxon>
        <taxon>Viridiplantae</taxon>
        <taxon>Streptophyta</taxon>
        <taxon>Embryophyta</taxon>
        <taxon>Tracheophyta</taxon>
        <taxon>Spermatophyta</taxon>
        <taxon>Magnoliopsida</taxon>
        <taxon>eudicotyledons</taxon>
        <taxon>Gunneridae</taxon>
        <taxon>Pentapetalae</taxon>
        <taxon>rosids</taxon>
        <taxon>fabids</taxon>
        <taxon>Fabales</taxon>
        <taxon>Fabaceae</taxon>
        <taxon>Papilionoideae</taxon>
        <taxon>50 kb inversion clade</taxon>
        <taxon>NPAAA clade</taxon>
        <taxon>indigoferoid/millettioid clade</taxon>
        <taxon>Phaseoleae</taxon>
        <taxon>Mucuna</taxon>
    </lineage>
</organism>